<evidence type="ECO:0000256" key="2">
    <source>
        <dbReference type="ARBA" id="ARBA00022692"/>
    </source>
</evidence>
<dbReference type="Proteomes" id="UP001597052">
    <property type="component" value="Unassembled WGS sequence"/>
</dbReference>
<dbReference type="PANTHER" id="PTHR39535">
    <property type="entry name" value="SPORULATION-DELAYING PROTEIN SDPB"/>
    <property type="match status" value="1"/>
</dbReference>
<dbReference type="AlphaFoldDB" id="A0ABD6D7I9"/>
<name>A0ABD6D7I9_9EURY</name>
<dbReference type="EMBL" id="JBHUDM010000001">
    <property type="protein sequence ID" value="MFD1641078.1"/>
    <property type="molecule type" value="Genomic_DNA"/>
</dbReference>
<dbReference type="PANTHER" id="PTHR39535:SF2">
    <property type="entry name" value="HTTM DOMAIN-CONTAINING PROTEIN"/>
    <property type="match status" value="1"/>
</dbReference>
<keyword evidence="2 5" id="KW-0812">Transmembrane</keyword>
<feature type="transmembrane region" description="Helical" evidence="5">
    <location>
        <begin position="267"/>
        <end position="298"/>
    </location>
</feature>
<keyword evidence="8" id="KW-1185">Reference proteome</keyword>
<dbReference type="RefSeq" id="WP_256394765.1">
    <property type="nucleotide sequence ID" value="NZ_JANHDJ010000001.1"/>
</dbReference>
<feature type="transmembrane region" description="Helical" evidence="5">
    <location>
        <begin position="40"/>
        <end position="59"/>
    </location>
</feature>
<accession>A0ABD6D7I9</accession>
<keyword evidence="4 5" id="KW-0472">Membrane</keyword>
<evidence type="ECO:0000313" key="8">
    <source>
        <dbReference type="Proteomes" id="UP001597052"/>
    </source>
</evidence>
<organism evidence="7 8">
    <name type="scientific">Halohasta litorea</name>
    <dbReference type="NCBI Taxonomy" id="869891"/>
    <lineage>
        <taxon>Archaea</taxon>
        <taxon>Methanobacteriati</taxon>
        <taxon>Methanobacteriota</taxon>
        <taxon>Stenosarchaea group</taxon>
        <taxon>Halobacteria</taxon>
        <taxon>Halobacteriales</taxon>
        <taxon>Haloferacaceae</taxon>
        <taxon>Halohasta</taxon>
    </lineage>
</organism>
<feature type="domain" description="HTTM-like" evidence="6">
    <location>
        <begin position="32"/>
        <end position="302"/>
    </location>
</feature>
<gene>
    <name evidence="7" type="ORF">ACFSBW_04210</name>
</gene>
<keyword evidence="3 5" id="KW-1133">Transmembrane helix</keyword>
<feature type="transmembrane region" description="Helical" evidence="5">
    <location>
        <begin position="242"/>
        <end position="260"/>
    </location>
</feature>
<dbReference type="GO" id="GO:0012505">
    <property type="term" value="C:endomembrane system"/>
    <property type="evidence" value="ECO:0007669"/>
    <property type="project" value="UniProtKB-SubCell"/>
</dbReference>
<evidence type="ECO:0000313" key="7">
    <source>
        <dbReference type="EMBL" id="MFD1641078.1"/>
    </source>
</evidence>
<feature type="transmembrane region" description="Helical" evidence="5">
    <location>
        <begin position="355"/>
        <end position="374"/>
    </location>
</feature>
<dbReference type="InterPro" id="IPR053934">
    <property type="entry name" value="HTTM_dom"/>
</dbReference>
<dbReference type="InterPro" id="IPR011020">
    <property type="entry name" value="HTTM-like"/>
</dbReference>
<reference evidence="7 8" key="1">
    <citation type="journal article" date="2019" name="Int. J. Syst. Evol. Microbiol.">
        <title>The Global Catalogue of Microorganisms (GCM) 10K type strain sequencing project: providing services to taxonomists for standard genome sequencing and annotation.</title>
        <authorList>
            <consortium name="The Broad Institute Genomics Platform"/>
            <consortium name="The Broad Institute Genome Sequencing Center for Infectious Disease"/>
            <person name="Wu L."/>
            <person name="Ma J."/>
        </authorList>
    </citation>
    <scope>NUCLEOTIDE SEQUENCE [LARGE SCALE GENOMIC DNA]</scope>
    <source>
        <strain evidence="7 8">CGMCC 1.10593</strain>
    </source>
</reference>
<feature type="transmembrane region" description="Helical" evidence="5">
    <location>
        <begin position="96"/>
        <end position="115"/>
    </location>
</feature>
<comment type="caution">
    <text evidence="7">The sequence shown here is derived from an EMBL/GenBank/DDBJ whole genome shotgun (WGS) entry which is preliminary data.</text>
</comment>
<dbReference type="SMART" id="SM00752">
    <property type="entry name" value="HTTM"/>
    <property type="match status" value="1"/>
</dbReference>
<evidence type="ECO:0000256" key="5">
    <source>
        <dbReference type="SAM" id="Phobius"/>
    </source>
</evidence>
<sequence>MDTNSPDPHAEYSPTDRLRVRLDPVWSRIRSRFIVDTRSLAAMRIALGLTLLIDLLHRAGSMAQFYTDSGVYPLSVYEATYSQFTGLSIHALSGELWFQQLLFVVAGLLAVAFVFGYRTRLVGALSLILLFSLHARNPAVLNGGDRLLRVILFVALTTPLGERWSVDALRRGSARSAVASFGTVAVLLQPLIVFISNAILKHQGETWYAGEALEIALKNDVMTILLGDVLASYPTVMTVLNYGWITLLSGSVLFLVVPVGRLRALAALAYIGAFSGMLVTMSVGIFPLGLIASVLPFLTAPFWDHLSRRVPDRWRNRLPTVDDLGPVGRPPIERRLLDGLRARGHAFAASYAVSYARSLLTVIGLLVVVWMLMFGAADVSDYSVPEEIDSATVDQQSWGLYAPDPSESYSWYVVEAELSNGTVIADLPGTADTFKHPPDAAGSYETFRHRKYLQKVQDSGEDDTGDEIAEAYADWACGQVATAHDRPVDQLTVSRVYQPSPLDGSLDTARPFTVIEWECQAS</sequence>
<dbReference type="InterPro" id="IPR052964">
    <property type="entry name" value="Sporulation_signal_mat"/>
</dbReference>
<evidence type="ECO:0000256" key="3">
    <source>
        <dbReference type="ARBA" id="ARBA00022989"/>
    </source>
</evidence>
<evidence type="ECO:0000256" key="4">
    <source>
        <dbReference type="ARBA" id="ARBA00023136"/>
    </source>
</evidence>
<dbReference type="Pfam" id="PF05090">
    <property type="entry name" value="HTTM"/>
    <property type="match status" value="1"/>
</dbReference>
<evidence type="ECO:0000256" key="1">
    <source>
        <dbReference type="ARBA" id="ARBA00004127"/>
    </source>
</evidence>
<feature type="transmembrane region" description="Helical" evidence="5">
    <location>
        <begin position="178"/>
        <end position="200"/>
    </location>
</feature>
<comment type="subcellular location">
    <subcellularLocation>
        <location evidence="1">Endomembrane system</location>
        <topology evidence="1">Multi-pass membrane protein</topology>
    </subcellularLocation>
</comment>
<protein>
    <submittedName>
        <fullName evidence="7">HTTM domain-containing protein</fullName>
    </submittedName>
</protein>
<evidence type="ECO:0000259" key="6">
    <source>
        <dbReference type="SMART" id="SM00752"/>
    </source>
</evidence>
<proteinExistence type="predicted"/>